<dbReference type="SMART" id="SM00355">
    <property type="entry name" value="ZnF_C2H2"/>
    <property type="match status" value="10"/>
</dbReference>
<sequence length="550" mass="64106">MEVSASKKGPVVEAGLCRCCGLVKRCRLLNVEYIFCGQKEVYADMFLDSFGLCLSHLDGEPTDRLICATCVTRLRDASAFRRQVLQCEEKLLQAQIQGEDEGNIIKTELEIKVEAEDICDSMPDDADHTDNYDDCIPVEVKADPGKRRSKRSAARRGDEARAKKEMLVKMKRMREKLKELKNDDADLIPPQMPATVRPWKSSNAKAFHNTVTLVENSYVCPFVTTFSDYHCVYCKEMYTDPDKLREHTLTHDPTTYQETVSYKKSLLIDITRIDCRLCPKPIDDLEDFYTHITSFHDKMLYPNIRNEFLRFRLKLGSLSCLECGNNFTYFHALKRHMAEHFGTWICDVCGAHFFEEGKLIIHQKSHHVPKTEDTYPCKDCGRVFKSKHGRYYHISRVHSEHPAYPCYKCDEVLFSYNLRYRHMIEVHGEQRTFPCESCDKVYDSRKSLREHNRKNHLKVLKHECNVCEKKFYLPSALKDHMASHTGERNFRCEYCGKSYPRMRALRVHVQSHDSEKKYKCAICSASYTQSNNLKHHIRAKHQSVMLDQLE</sequence>
<comment type="caution">
    <text evidence="11">The sequence shown here is derived from an EMBL/GenBank/DDBJ whole genome shotgun (WGS) entry which is preliminary data.</text>
</comment>
<accession>A0ABD0S3G3</accession>
<evidence type="ECO:0000313" key="12">
    <source>
        <dbReference type="Proteomes" id="UP001549921"/>
    </source>
</evidence>
<feature type="domain" description="C2H2-type" evidence="9">
    <location>
        <begin position="518"/>
        <end position="541"/>
    </location>
</feature>
<keyword evidence="4 7" id="KW-0863">Zinc-finger</keyword>
<feature type="domain" description="C2H2-type" evidence="9">
    <location>
        <begin position="433"/>
        <end position="456"/>
    </location>
</feature>
<dbReference type="PANTHER" id="PTHR24393">
    <property type="entry name" value="ZINC FINGER PROTEIN"/>
    <property type="match status" value="1"/>
</dbReference>
<dbReference type="SMART" id="SM00868">
    <property type="entry name" value="zf-AD"/>
    <property type="match status" value="1"/>
</dbReference>
<proteinExistence type="predicted"/>
<dbReference type="FunFam" id="3.30.160.60:FF:000145">
    <property type="entry name" value="Zinc finger protein 574"/>
    <property type="match status" value="1"/>
</dbReference>
<feature type="domain" description="ZAD" evidence="10">
    <location>
        <begin position="15"/>
        <end position="94"/>
    </location>
</feature>
<dbReference type="PROSITE" id="PS51915">
    <property type="entry name" value="ZAD"/>
    <property type="match status" value="1"/>
</dbReference>
<dbReference type="InterPro" id="IPR036236">
    <property type="entry name" value="Znf_C2H2_sf"/>
</dbReference>
<feature type="domain" description="C2H2-type" evidence="9">
    <location>
        <begin position="490"/>
        <end position="517"/>
    </location>
</feature>
<feature type="domain" description="C2H2-type" evidence="9">
    <location>
        <begin position="462"/>
        <end position="489"/>
    </location>
</feature>
<keyword evidence="2 8" id="KW-0479">Metal-binding</keyword>
<dbReference type="Pfam" id="PF00096">
    <property type="entry name" value="zf-C2H2"/>
    <property type="match status" value="5"/>
</dbReference>
<keyword evidence="5 8" id="KW-0862">Zinc</keyword>
<evidence type="ECO:0000256" key="1">
    <source>
        <dbReference type="ARBA" id="ARBA00004123"/>
    </source>
</evidence>
<evidence type="ECO:0000256" key="8">
    <source>
        <dbReference type="PROSITE-ProRule" id="PRU01263"/>
    </source>
</evidence>
<evidence type="ECO:0000256" key="4">
    <source>
        <dbReference type="ARBA" id="ARBA00022771"/>
    </source>
</evidence>
<comment type="subcellular location">
    <subcellularLocation>
        <location evidence="1">Nucleus</location>
    </subcellularLocation>
</comment>
<evidence type="ECO:0000256" key="6">
    <source>
        <dbReference type="ARBA" id="ARBA00023242"/>
    </source>
</evidence>
<feature type="binding site" evidence="8">
    <location>
        <position position="70"/>
    </location>
    <ligand>
        <name>Zn(2+)</name>
        <dbReference type="ChEBI" id="CHEBI:29105"/>
    </ligand>
</feature>
<evidence type="ECO:0000256" key="7">
    <source>
        <dbReference type="PROSITE-ProRule" id="PRU00042"/>
    </source>
</evidence>
<keyword evidence="3" id="KW-0677">Repeat</keyword>
<dbReference type="SUPFAM" id="SSF57667">
    <property type="entry name" value="beta-beta-alpha zinc fingers"/>
    <property type="match status" value="4"/>
</dbReference>
<evidence type="ECO:0000256" key="3">
    <source>
        <dbReference type="ARBA" id="ARBA00022737"/>
    </source>
</evidence>
<feature type="domain" description="C2H2-type" evidence="9">
    <location>
        <begin position="318"/>
        <end position="345"/>
    </location>
</feature>
<protein>
    <submittedName>
        <fullName evidence="11">Uncharacterized protein</fullName>
    </submittedName>
</protein>
<dbReference type="AlphaFoldDB" id="A0ABD0S3G3"/>
<feature type="binding site" evidence="8">
    <location>
        <position position="67"/>
    </location>
    <ligand>
        <name>Zn(2+)</name>
        <dbReference type="ChEBI" id="CHEBI:29105"/>
    </ligand>
</feature>
<keyword evidence="6" id="KW-0539">Nucleus</keyword>
<evidence type="ECO:0000256" key="5">
    <source>
        <dbReference type="ARBA" id="ARBA00022833"/>
    </source>
</evidence>
<name>A0ABD0S3G3_LOXSC</name>
<dbReference type="GO" id="GO:0005634">
    <property type="term" value="C:nucleus"/>
    <property type="evidence" value="ECO:0007669"/>
    <property type="project" value="UniProtKB-SubCell"/>
</dbReference>
<dbReference type="PROSITE" id="PS50157">
    <property type="entry name" value="ZINC_FINGER_C2H2_2"/>
    <property type="match status" value="7"/>
</dbReference>
<feature type="binding site" evidence="8">
    <location>
        <position position="20"/>
    </location>
    <ligand>
        <name>Zn(2+)</name>
        <dbReference type="ChEBI" id="CHEBI:29105"/>
    </ligand>
</feature>
<feature type="binding site" evidence="8">
    <location>
        <position position="17"/>
    </location>
    <ligand>
        <name>Zn(2+)</name>
        <dbReference type="ChEBI" id="CHEBI:29105"/>
    </ligand>
</feature>
<dbReference type="Proteomes" id="UP001549921">
    <property type="component" value="Unassembled WGS sequence"/>
</dbReference>
<evidence type="ECO:0000313" key="11">
    <source>
        <dbReference type="EMBL" id="KAL0808615.1"/>
    </source>
</evidence>
<evidence type="ECO:0000259" key="9">
    <source>
        <dbReference type="PROSITE" id="PS50157"/>
    </source>
</evidence>
<reference evidence="11 12" key="1">
    <citation type="submission" date="2024-06" db="EMBL/GenBank/DDBJ databases">
        <title>A chromosome-level genome assembly of beet webworm, Loxostege sticticalis.</title>
        <authorList>
            <person name="Zhang Y."/>
        </authorList>
    </citation>
    <scope>NUCLEOTIDE SEQUENCE [LARGE SCALE GENOMIC DNA]</scope>
    <source>
        <strain evidence="11">AQ028</strain>
        <tissue evidence="11">Male pupae</tissue>
    </source>
</reference>
<dbReference type="GO" id="GO:0008270">
    <property type="term" value="F:zinc ion binding"/>
    <property type="evidence" value="ECO:0007669"/>
    <property type="project" value="UniProtKB-UniRule"/>
</dbReference>
<dbReference type="FunFam" id="3.30.160.60:FF:000100">
    <property type="entry name" value="Zinc finger 45-like"/>
    <property type="match status" value="1"/>
</dbReference>
<evidence type="ECO:0000259" key="10">
    <source>
        <dbReference type="PROSITE" id="PS51915"/>
    </source>
</evidence>
<gene>
    <name evidence="11" type="ORF">ABMA28_013054</name>
</gene>
<dbReference type="EMBL" id="JBEDNZ010000031">
    <property type="protein sequence ID" value="KAL0808615.1"/>
    <property type="molecule type" value="Genomic_DNA"/>
</dbReference>
<organism evidence="11 12">
    <name type="scientific">Loxostege sticticalis</name>
    <name type="common">Beet webworm moth</name>
    <dbReference type="NCBI Taxonomy" id="481309"/>
    <lineage>
        <taxon>Eukaryota</taxon>
        <taxon>Metazoa</taxon>
        <taxon>Ecdysozoa</taxon>
        <taxon>Arthropoda</taxon>
        <taxon>Hexapoda</taxon>
        <taxon>Insecta</taxon>
        <taxon>Pterygota</taxon>
        <taxon>Neoptera</taxon>
        <taxon>Endopterygota</taxon>
        <taxon>Lepidoptera</taxon>
        <taxon>Glossata</taxon>
        <taxon>Ditrysia</taxon>
        <taxon>Pyraloidea</taxon>
        <taxon>Crambidae</taxon>
        <taxon>Pyraustinae</taxon>
        <taxon>Loxostege</taxon>
    </lineage>
</organism>
<dbReference type="InterPro" id="IPR013087">
    <property type="entry name" value="Znf_C2H2_type"/>
</dbReference>
<dbReference type="Gene3D" id="3.30.160.60">
    <property type="entry name" value="Classic Zinc Finger"/>
    <property type="match status" value="6"/>
</dbReference>
<dbReference type="InterPro" id="IPR012934">
    <property type="entry name" value="Znf_AD"/>
</dbReference>
<dbReference type="PANTHER" id="PTHR24393:SF34">
    <property type="entry name" value="PR_SET DOMAIN 13"/>
    <property type="match status" value="1"/>
</dbReference>
<evidence type="ECO:0000256" key="2">
    <source>
        <dbReference type="ARBA" id="ARBA00022723"/>
    </source>
</evidence>
<dbReference type="PROSITE" id="PS00028">
    <property type="entry name" value="ZINC_FINGER_C2H2_1"/>
    <property type="match status" value="7"/>
</dbReference>
<dbReference type="Pfam" id="PF13912">
    <property type="entry name" value="zf-C2H2_6"/>
    <property type="match status" value="1"/>
</dbReference>
<feature type="domain" description="C2H2-type" evidence="9">
    <location>
        <begin position="375"/>
        <end position="403"/>
    </location>
</feature>
<feature type="domain" description="C2H2-type" evidence="9">
    <location>
        <begin position="344"/>
        <end position="371"/>
    </location>
</feature>